<dbReference type="UniPathway" id="UPA00705"/>
<dbReference type="GO" id="GO:0045277">
    <property type="term" value="C:respiratory chain complex IV"/>
    <property type="evidence" value="ECO:0007669"/>
    <property type="project" value="UniProtKB-UniRule"/>
</dbReference>
<evidence type="ECO:0000256" key="2">
    <source>
        <dbReference type="ARBA" id="ARBA00004673"/>
    </source>
</evidence>
<dbReference type="Proteomes" id="UP000440578">
    <property type="component" value="Unassembled WGS sequence"/>
</dbReference>
<comment type="similarity">
    <text evidence="3 13">Belongs to the cytochrome c oxidase subunit 5A family.</text>
</comment>
<name>A0A6A4VHH6_AMPAM</name>
<comment type="caution">
    <text evidence="14">The sequence shown here is derived from an EMBL/GenBank/DDBJ whole genome shotgun (WGS) entry which is preliminary data.</text>
</comment>
<evidence type="ECO:0000256" key="10">
    <source>
        <dbReference type="ARBA" id="ARBA00023128"/>
    </source>
</evidence>
<keyword evidence="11 13" id="KW-0472">Membrane</keyword>
<dbReference type="InterPro" id="IPR036545">
    <property type="entry name" value="Cyt_c_oxidase_su5A/6_sf"/>
</dbReference>
<protein>
    <recommendedName>
        <fullName evidence="4 13">Cytochrome c oxidase subunit 5A, mitochondrial</fullName>
    </recommendedName>
    <alternativeName>
        <fullName evidence="12 13">Cytochrome c oxidase polypeptide Va</fullName>
    </alternativeName>
</protein>
<evidence type="ECO:0000313" key="15">
    <source>
        <dbReference type="Proteomes" id="UP000440578"/>
    </source>
</evidence>
<evidence type="ECO:0000256" key="7">
    <source>
        <dbReference type="ARBA" id="ARBA00022792"/>
    </source>
</evidence>
<keyword evidence="6 13" id="KW-0479">Metal-binding</keyword>
<dbReference type="CDD" id="cd00923">
    <property type="entry name" value="Cyt_c_Oxidase_Va"/>
    <property type="match status" value="1"/>
</dbReference>
<dbReference type="Gene3D" id="1.25.40.40">
    <property type="entry name" value="Cytochrome c oxidase, subunit Va/VI"/>
    <property type="match status" value="1"/>
</dbReference>
<comment type="function">
    <text evidence="13">Component of the cytochrome c oxidase, the last enzyme in the mitochondrial electron transport chain which drives oxidative phosphorylation. The respiratory chain contains 3 multisubunit complexes succinate dehydrogenase (complex II, CII), ubiquinol-cytochrome c oxidoreductase (cytochrome b-c1 complex, complex III, CIII) and cytochrome c oxidase (complex IV, CIV), that cooperate to transfer electrons derived from NADH and succinate to molecular oxygen, creating an electrochemical gradient over the inner membrane that drives transmembrane transport and the ATP synthase. Cytochrome c oxidase is the component of the respiratory chain that catalyzes the reduction of oxygen to water. Electrons originating from reduced cytochrome c in the intermembrane space (IMS) are transferred via the dinuclear copper A center (CU(A)) of subunit 2 and heme A of subunit 1 to the active site in subunit 1, a binuclear center (BNC) formed by heme A3 and copper B (CU(B)). The BNC reduces molecular oxygen to 2 water molecules using 4 electrons from cytochrome c in the IMS and 4 protons from the mitochondrial matrix.</text>
</comment>
<evidence type="ECO:0000256" key="5">
    <source>
        <dbReference type="ARBA" id="ARBA00022617"/>
    </source>
</evidence>
<evidence type="ECO:0000256" key="1">
    <source>
        <dbReference type="ARBA" id="ARBA00004443"/>
    </source>
</evidence>
<keyword evidence="9 13" id="KW-0408">Iron</keyword>
<evidence type="ECO:0000256" key="9">
    <source>
        <dbReference type="ARBA" id="ARBA00023004"/>
    </source>
</evidence>
<sequence>MIRNAFSRALVAGRAGFLQLAPQSASVAGCRHMSKVAESDEQLTARYVQYFESKDIDHWWLSKHINDLAGTDAVPEPDIIKACLHACRRLNDIAMAVRFMEIVHFKCGNRVKEIYPYVLQEVGPTLKELGIPTPEELGMDKPQLALEDVYDM</sequence>
<evidence type="ECO:0000256" key="11">
    <source>
        <dbReference type="ARBA" id="ARBA00023136"/>
    </source>
</evidence>
<evidence type="ECO:0000256" key="12">
    <source>
        <dbReference type="ARBA" id="ARBA00031049"/>
    </source>
</evidence>
<keyword evidence="8 13" id="KW-0809">Transit peptide</keyword>
<dbReference type="GO" id="GO:0006123">
    <property type="term" value="P:mitochondrial electron transport, cytochrome c to oxygen"/>
    <property type="evidence" value="ECO:0007669"/>
    <property type="project" value="UniProtKB-UniRule"/>
</dbReference>
<evidence type="ECO:0000256" key="3">
    <source>
        <dbReference type="ARBA" id="ARBA00007972"/>
    </source>
</evidence>
<dbReference type="GO" id="GO:0046872">
    <property type="term" value="F:metal ion binding"/>
    <property type="evidence" value="ECO:0007669"/>
    <property type="project" value="UniProtKB-UniRule"/>
</dbReference>
<dbReference type="PROSITE" id="PS51257">
    <property type="entry name" value="PROKAR_LIPOPROTEIN"/>
    <property type="match status" value="1"/>
</dbReference>
<evidence type="ECO:0000313" key="14">
    <source>
        <dbReference type="EMBL" id="KAF0290750.1"/>
    </source>
</evidence>
<dbReference type="SUPFAM" id="SSF48479">
    <property type="entry name" value="Cytochrome c oxidase subunit E"/>
    <property type="match status" value="1"/>
</dbReference>
<dbReference type="GO" id="GO:0005743">
    <property type="term" value="C:mitochondrial inner membrane"/>
    <property type="evidence" value="ECO:0007669"/>
    <property type="project" value="UniProtKB-SubCell"/>
</dbReference>
<dbReference type="PANTHER" id="PTHR14200">
    <property type="entry name" value="CYTOCHROME C OXIDASE POLYPEPTIDE"/>
    <property type="match status" value="1"/>
</dbReference>
<dbReference type="AlphaFoldDB" id="A0A6A4VHH6"/>
<evidence type="ECO:0000256" key="6">
    <source>
        <dbReference type="ARBA" id="ARBA00022723"/>
    </source>
</evidence>
<dbReference type="EMBL" id="VIIS01001930">
    <property type="protein sequence ID" value="KAF0290750.1"/>
    <property type="molecule type" value="Genomic_DNA"/>
</dbReference>
<dbReference type="InterPro" id="IPR003204">
    <property type="entry name" value="Cyt_c_oxidase_su5A/6"/>
</dbReference>
<evidence type="ECO:0000256" key="13">
    <source>
        <dbReference type="RuleBase" id="RU368103"/>
    </source>
</evidence>
<proteinExistence type="inferred from homology"/>
<accession>A0A6A4VHH6</accession>
<organism evidence="14 15">
    <name type="scientific">Amphibalanus amphitrite</name>
    <name type="common">Striped barnacle</name>
    <name type="synonym">Balanus amphitrite</name>
    <dbReference type="NCBI Taxonomy" id="1232801"/>
    <lineage>
        <taxon>Eukaryota</taxon>
        <taxon>Metazoa</taxon>
        <taxon>Ecdysozoa</taxon>
        <taxon>Arthropoda</taxon>
        <taxon>Crustacea</taxon>
        <taxon>Multicrustacea</taxon>
        <taxon>Cirripedia</taxon>
        <taxon>Thoracica</taxon>
        <taxon>Thoracicalcarea</taxon>
        <taxon>Balanomorpha</taxon>
        <taxon>Balanoidea</taxon>
        <taxon>Balanidae</taxon>
        <taxon>Amphibalaninae</taxon>
        <taxon>Amphibalanus</taxon>
    </lineage>
</organism>
<evidence type="ECO:0000256" key="8">
    <source>
        <dbReference type="ARBA" id="ARBA00022946"/>
    </source>
</evidence>
<dbReference type="Pfam" id="PF02284">
    <property type="entry name" value="COX5A"/>
    <property type="match status" value="1"/>
</dbReference>
<keyword evidence="15" id="KW-1185">Reference proteome</keyword>
<gene>
    <name evidence="14" type="primary">COX5A</name>
    <name evidence="14" type="ORF">FJT64_011013</name>
</gene>
<comment type="pathway">
    <text evidence="2 13">Energy metabolism; oxidative phosphorylation.</text>
</comment>
<keyword evidence="5 13" id="KW-0349">Heme</keyword>
<comment type="subcellular location">
    <subcellularLocation>
        <location evidence="1 13">Mitochondrion inner membrane</location>
        <topology evidence="1 13">Peripheral membrane protein</topology>
        <orientation evidence="1 13">Matrix side</orientation>
    </subcellularLocation>
</comment>
<keyword evidence="10 13" id="KW-0496">Mitochondrion</keyword>
<evidence type="ECO:0000256" key="4">
    <source>
        <dbReference type="ARBA" id="ARBA00021968"/>
    </source>
</evidence>
<comment type="subunit">
    <text evidence="13">Component of the cytochrome c oxidase (complex IV, CIV), a multisubunit enzyme composed of a catalytic core of 3 subunits and several supernumerary subunits. The complex exists as a monomer or a dimer and forms supercomplexes (SCs) in the inner mitochondrial membrane with ubiquinol-cytochrome c oxidoreductase (cytochrome b-c1 complex, complex III, CIII).</text>
</comment>
<dbReference type="OrthoDB" id="6371339at2759"/>
<reference evidence="14 15" key="1">
    <citation type="submission" date="2019-07" db="EMBL/GenBank/DDBJ databases">
        <title>Draft genome assembly of a fouling barnacle, Amphibalanus amphitrite (Darwin, 1854): The first reference genome for Thecostraca.</title>
        <authorList>
            <person name="Kim W."/>
        </authorList>
    </citation>
    <scope>NUCLEOTIDE SEQUENCE [LARGE SCALE GENOMIC DNA]</scope>
    <source>
        <strain evidence="14">SNU_AA5</strain>
        <tissue evidence="14">Soma without cirri and trophi</tissue>
    </source>
</reference>
<dbReference type="PANTHER" id="PTHR14200:SF11">
    <property type="entry name" value="CYTOCHROME C OXIDASE SUBUNIT 5A, MITOCHONDRIAL"/>
    <property type="match status" value="1"/>
</dbReference>
<keyword evidence="7 13" id="KW-0999">Mitochondrion inner membrane</keyword>